<evidence type="ECO:0000313" key="2">
    <source>
        <dbReference type="WBParaSite" id="Pan_g11979.t1"/>
    </source>
</evidence>
<protein>
    <submittedName>
        <fullName evidence="2">MCM_OB domain-containing protein</fullName>
    </submittedName>
</protein>
<name>A0A7E4USG1_PANRE</name>
<sequence>MLLLTNLQPAFTHNQSVPENIEPVVAKGVCVTIVGTFKSATETHTTRGSNSVDFGNGLRALETSDSKMHRQYTSSSAGDEEFSAEELEEFATAFKVGLMV</sequence>
<dbReference type="Proteomes" id="UP000492821">
    <property type="component" value="Unassembled WGS sequence"/>
</dbReference>
<dbReference type="AlphaFoldDB" id="A0A7E4USG1"/>
<dbReference type="WBParaSite" id="Pan_g11979.t1">
    <property type="protein sequence ID" value="Pan_g11979.t1"/>
    <property type="gene ID" value="Pan_g11979"/>
</dbReference>
<keyword evidence="1" id="KW-1185">Reference proteome</keyword>
<reference evidence="1" key="1">
    <citation type="journal article" date="2013" name="Genetics">
        <title>The draft genome and transcriptome of Panagrellus redivivus are shaped by the harsh demands of a free-living lifestyle.</title>
        <authorList>
            <person name="Srinivasan J."/>
            <person name="Dillman A.R."/>
            <person name="Macchietto M.G."/>
            <person name="Heikkinen L."/>
            <person name="Lakso M."/>
            <person name="Fracchia K.M."/>
            <person name="Antoshechkin I."/>
            <person name="Mortazavi A."/>
            <person name="Wong G."/>
            <person name="Sternberg P.W."/>
        </authorList>
    </citation>
    <scope>NUCLEOTIDE SEQUENCE [LARGE SCALE GENOMIC DNA]</scope>
    <source>
        <strain evidence="1">MT8872</strain>
    </source>
</reference>
<organism evidence="1 2">
    <name type="scientific">Panagrellus redivivus</name>
    <name type="common">Microworm</name>
    <dbReference type="NCBI Taxonomy" id="6233"/>
    <lineage>
        <taxon>Eukaryota</taxon>
        <taxon>Metazoa</taxon>
        <taxon>Ecdysozoa</taxon>
        <taxon>Nematoda</taxon>
        <taxon>Chromadorea</taxon>
        <taxon>Rhabditida</taxon>
        <taxon>Tylenchina</taxon>
        <taxon>Panagrolaimomorpha</taxon>
        <taxon>Panagrolaimoidea</taxon>
        <taxon>Panagrolaimidae</taxon>
        <taxon>Panagrellus</taxon>
    </lineage>
</organism>
<evidence type="ECO:0000313" key="1">
    <source>
        <dbReference type="Proteomes" id="UP000492821"/>
    </source>
</evidence>
<accession>A0A7E4USG1</accession>
<proteinExistence type="predicted"/>
<reference evidence="2" key="2">
    <citation type="submission" date="2020-10" db="UniProtKB">
        <authorList>
            <consortium name="WormBaseParasite"/>
        </authorList>
    </citation>
    <scope>IDENTIFICATION</scope>
</reference>